<accession>A0A1T4KF15</accession>
<keyword evidence="1" id="KW-0472">Membrane</keyword>
<name>A0A1T4KF15_9FIRM</name>
<gene>
    <name evidence="2" type="ORF">SAMN02745110_00333</name>
</gene>
<feature type="transmembrane region" description="Helical" evidence="1">
    <location>
        <begin position="12"/>
        <end position="30"/>
    </location>
</feature>
<dbReference type="AlphaFoldDB" id="A0A1T4KF15"/>
<dbReference type="EMBL" id="FUXA01000004">
    <property type="protein sequence ID" value="SJZ40933.1"/>
    <property type="molecule type" value="Genomic_DNA"/>
</dbReference>
<dbReference type="Proteomes" id="UP000189857">
    <property type="component" value="Unassembled WGS sequence"/>
</dbReference>
<dbReference type="RefSeq" id="WP_078786003.1">
    <property type="nucleotide sequence ID" value="NZ_FMTO01000003.1"/>
</dbReference>
<keyword evidence="1" id="KW-0812">Transmembrane</keyword>
<organism evidence="2 3">
    <name type="scientific">Eubacterium ruminantium</name>
    <dbReference type="NCBI Taxonomy" id="42322"/>
    <lineage>
        <taxon>Bacteria</taxon>
        <taxon>Bacillati</taxon>
        <taxon>Bacillota</taxon>
        <taxon>Clostridia</taxon>
        <taxon>Eubacteriales</taxon>
        <taxon>Eubacteriaceae</taxon>
        <taxon>Eubacterium</taxon>
    </lineage>
</organism>
<protein>
    <recommendedName>
        <fullName evidence="4">Peptidase C39 family protein</fullName>
    </recommendedName>
</protein>
<dbReference type="SUPFAM" id="SSF82171">
    <property type="entry name" value="DPP6 N-terminal domain-like"/>
    <property type="match status" value="1"/>
</dbReference>
<keyword evidence="1" id="KW-1133">Transmembrane helix</keyword>
<evidence type="ECO:0000313" key="2">
    <source>
        <dbReference type="EMBL" id="SJZ40933.1"/>
    </source>
</evidence>
<evidence type="ECO:0008006" key="4">
    <source>
        <dbReference type="Google" id="ProtNLM"/>
    </source>
</evidence>
<sequence length="838" mass="94521">MAEKIIGTVLKVALFVALFAMSAYTVNYIFNQNANKVSEEQDLTSLPDVSVYRDGNIINKMEGYRTKLDTRLERNGIVPISSDKKLEIIVDGDFSGKVKYELRDGSGENLIEDGEMEYVGTASLDNSNGFAKVSGINTGEAEGNDKVYAISIRMDLVESAEYTFVIILKQDDEQIRYYTRVVSFEKDNYRKLLDYAAEYSQNIFPSTTLNAGTGDKGKEKDESVPEDDLWVDINPMLATSIVPRIKEFTEDTALIELKYIVKSPDNDVIVEYGVCDNIYISYDEEEDKVNLVSSTRNVDELFASGNFSSESNPDRKHYTDRSRYIWSENGYKCAFILAGELWFYDSKEVKAARLYGCGSKNKEKDYSLFNPSDVRIVSVSNDGVVLYAVVGRMDYGRFEGENGIFLYEYRADKMETKLLFRIESDESYEALKLGPSRFIWYDEKKSELYTIIDDCFRVYNIRDGKYTDISVKMPQDMIYVSEEGDRIAYPGTADEDGTDEIFFMNMKTMKTFSYKEPNKKLKIIGFKDDVLVYGAAEPDNIKNGGDGHPVFTYSNIFVIDDEGRVSKNYKKQNIFIKDVELTSNDIKLQRVVKTDGKFEDTEDDHLTYKVHQKSGDGKMPDVLYERTRMNEIVVKENTEFSIITTCNPENSNGRFYVFWDGGIKGSFASIGKALVYAQSNGGVVISGDNGSVVCGISKSDPFNTVAEDVEYIPCQSDGESLAVCALMSMKYAGADISGVDLNTISEKGFVDGINENNEIINGLNISGSDVDTAISFLSNGKPFAVKIEEGRFVLVVSYNDEAIRYYDPVQDKEVKLSRSSFEKEVDAAGREIYVYMFR</sequence>
<proteinExistence type="predicted"/>
<evidence type="ECO:0000256" key="1">
    <source>
        <dbReference type="SAM" id="Phobius"/>
    </source>
</evidence>
<reference evidence="2 3" key="1">
    <citation type="submission" date="2017-02" db="EMBL/GenBank/DDBJ databases">
        <authorList>
            <person name="Peterson S.W."/>
        </authorList>
    </citation>
    <scope>NUCLEOTIDE SEQUENCE [LARGE SCALE GENOMIC DNA]</scope>
    <source>
        <strain evidence="2 3">ATCC 17233</strain>
    </source>
</reference>
<keyword evidence="3" id="KW-1185">Reference proteome</keyword>
<dbReference type="OrthoDB" id="1761263at2"/>
<evidence type="ECO:0000313" key="3">
    <source>
        <dbReference type="Proteomes" id="UP000189857"/>
    </source>
</evidence>